<evidence type="ECO:0000256" key="2">
    <source>
        <dbReference type="ARBA" id="ARBA00022747"/>
    </source>
</evidence>
<dbReference type="InterPro" id="IPR000055">
    <property type="entry name" value="Restrct_endonuc_typeI_TRD"/>
</dbReference>
<dbReference type="SUPFAM" id="SSF116734">
    <property type="entry name" value="DNA methylase specificity domain"/>
    <property type="match status" value="2"/>
</dbReference>
<evidence type="ECO:0000256" key="1">
    <source>
        <dbReference type="ARBA" id="ARBA00010923"/>
    </source>
</evidence>
<dbReference type="Pfam" id="PF01420">
    <property type="entry name" value="Methylase_S"/>
    <property type="match status" value="2"/>
</dbReference>
<dbReference type="AlphaFoldDB" id="A0AAP6WMT4"/>
<evidence type="ECO:0000313" key="6">
    <source>
        <dbReference type="Proteomes" id="UP000481454"/>
    </source>
</evidence>
<dbReference type="Gene3D" id="3.90.220.20">
    <property type="entry name" value="DNA methylase specificity domains"/>
    <property type="match status" value="2"/>
</dbReference>
<gene>
    <name evidence="5" type="ORF">G6Z34_07895</name>
</gene>
<dbReference type="GO" id="GO:0003677">
    <property type="term" value="F:DNA binding"/>
    <property type="evidence" value="ECO:0007669"/>
    <property type="project" value="UniProtKB-KW"/>
</dbReference>
<keyword evidence="3" id="KW-0238">DNA-binding</keyword>
<dbReference type="PANTHER" id="PTHR30408">
    <property type="entry name" value="TYPE-1 RESTRICTION ENZYME ECOKI SPECIFICITY PROTEIN"/>
    <property type="match status" value="1"/>
</dbReference>
<dbReference type="GO" id="GO:0004519">
    <property type="term" value="F:endonuclease activity"/>
    <property type="evidence" value="ECO:0007669"/>
    <property type="project" value="UniProtKB-KW"/>
</dbReference>
<feature type="domain" description="Type I restriction modification DNA specificity" evidence="4">
    <location>
        <begin position="214"/>
        <end position="385"/>
    </location>
</feature>
<evidence type="ECO:0000259" key="4">
    <source>
        <dbReference type="Pfam" id="PF01420"/>
    </source>
</evidence>
<keyword evidence="5" id="KW-0378">Hydrolase</keyword>
<accession>A0AAP6WMT4</accession>
<dbReference type="EMBL" id="JAALLZ010000002">
    <property type="protein sequence ID" value="NGU30032.1"/>
    <property type="molecule type" value="Genomic_DNA"/>
</dbReference>
<dbReference type="InterPro" id="IPR052021">
    <property type="entry name" value="Type-I_RS_S_subunit"/>
</dbReference>
<comment type="similarity">
    <text evidence="1">Belongs to the type-I restriction system S methylase family.</text>
</comment>
<organism evidence="5 6">
    <name type="scientific">Clostridium perfringens</name>
    <dbReference type="NCBI Taxonomy" id="1502"/>
    <lineage>
        <taxon>Bacteria</taxon>
        <taxon>Bacillati</taxon>
        <taxon>Bacillota</taxon>
        <taxon>Clostridia</taxon>
        <taxon>Eubacteriales</taxon>
        <taxon>Clostridiaceae</taxon>
        <taxon>Clostridium</taxon>
    </lineage>
</organism>
<evidence type="ECO:0000313" key="5">
    <source>
        <dbReference type="EMBL" id="NGU30032.1"/>
    </source>
</evidence>
<feature type="domain" description="Type I restriction modification DNA specificity" evidence="4">
    <location>
        <begin position="15"/>
        <end position="182"/>
    </location>
</feature>
<dbReference type="Gene3D" id="1.10.287.1120">
    <property type="entry name" value="Bipartite methylase S protein"/>
    <property type="match status" value="1"/>
</dbReference>
<keyword evidence="5" id="KW-0255">Endonuclease</keyword>
<protein>
    <submittedName>
        <fullName evidence="5">Restriction endonuclease subunit S</fullName>
    </submittedName>
</protein>
<dbReference type="Proteomes" id="UP000481454">
    <property type="component" value="Unassembled WGS sequence"/>
</dbReference>
<reference evidence="5 6" key="1">
    <citation type="submission" date="2020-02" db="EMBL/GenBank/DDBJ databases">
        <title>Genomic Insights into the Phylogeny and Genetic Plasticity of the Human and Animal Enteric Pathogen Clostridium perfringens.</title>
        <authorList>
            <person name="Feng Y."/>
            <person name="Hu Y."/>
        </authorList>
    </citation>
    <scope>NUCLEOTIDE SEQUENCE [LARGE SCALE GENOMIC DNA]</scope>
    <source>
        <strain evidence="5 6">CP-40</strain>
    </source>
</reference>
<name>A0AAP6WMT4_CLOPF</name>
<dbReference type="GO" id="GO:0009307">
    <property type="term" value="P:DNA restriction-modification system"/>
    <property type="evidence" value="ECO:0007669"/>
    <property type="project" value="UniProtKB-KW"/>
</dbReference>
<dbReference type="InterPro" id="IPR044946">
    <property type="entry name" value="Restrct_endonuc_typeI_TRD_sf"/>
</dbReference>
<dbReference type="CDD" id="cd17244">
    <property type="entry name" value="RMtype1_S_Apa101655I-TRD2-CR2_like"/>
    <property type="match status" value="1"/>
</dbReference>
<keyword evidence="2" id="KW-0680">Restriction system</keyword>
<sequence>MSRNVPKLRFKGFEDEWKDEKLGDFLMKSTDVTTEHTDIPVLTSSRRGLFLQSEYFNREVAAKDTTGYNILKRGYFTYRHMSDDSTFHFNINRFIDIGLVSPEYPVFTTKQDLNSYFLEQHLNSSLMFSKFCKMQKKGGTRTRLYFKVLENYKLKLPTLQEQEKIANFLSKVDSIIEKQEKKVEYWSSYKKGMMQKIFKQEIRFKDENGMDYPEWKINKIENIATIEMGFTPSTKNDEAWNGNIDWLSIAGMNSKYIYSGNKKISSEILGKRKLVPIDTLIMSFKLTIGRLAIVKKDIVTNEAICQFYWKSKDISNEYMYAYLSVINIQSFGCRAAKGITLNTESLNSIVVKLPCLEEQTKIANFLSNIDNIIDKESKKLEELKQWKKGLLQQMFV</sequence>
<proteinExistence type="inferred from homology"/>
<evidence type="ECO:0000256" key="3">
    <source>
        <dbReference type="ARBA" id="ARBA00023125"/>
    </source>
</evidence>
<comment type="caution">
    <text evidence="5">The sequence shown here is derived from an EMBL/GenBank/DDBJ whole genome shotgun (WGS) entry which is preliminary data.</text>
</comment>
<keyword evidence="5" id="KW-0540">Nuclease</keyword>
<dbReference type="RefSeq" id="WP_004456260.1">
    <property type="nucleotide sequence ID" value="NZ_CATNWT010000001.1"/>
</dbReference>
<dbReference type="PANTHER" id="PTHR30408:SF12">
    <property type="entry name" value="TYPE I RESTRICTION ENZYME MJAVIII SPECIFICITY SUBUNIT"/>
    <property type="match status" value="1"/>
</dbReference>